<comment type="caution">
    <text evidence="2">The sequence shown here is derived from an EMBL/GenBank/DDBJ whole genome shotgun (WGS) entry which is preliminary data.</text>
</comment>
<keyword evidence="1" id="KW-1133">Transmembrane helix</keyword>
<evidence type="ECO:0000256" key="1">
    <source>
        <dbReference type="SAM" id="Phobius"/>
    </source>
</evidence>
<dbReference type="AlphaFoldDB" id="A0A9J6CTZ9"/>
<evidence type="ECO:0000313" key="2">
    <source>
        <dbReference type="EMBL" id="KAH7932140.1"/>
    </source>
</evidence>
<reference evidence="2" key="1">
    <citation type="journal article" date="2020" name="Cell">
        <title>Large-Scale Comparative Analyses of Tick Genomes Elucidate Their Genetic Diversity and Vector Capacities.</title>
        <authorList>
            <consortium name="Tick Genome and Microbiome Consortium (TIGMIC)"/>
            <person name="Jia N."/>
            <person name="Wang J."/>
            <person name="Shi W."/>
            <person name="Du L."/>
            <person name="Sun Y."/>
            <person name="Zhan W."/>
            <person name="Jiang J.F."/>
            <person name="Wang Q."/>
            <person name="Zhang B."/>
            <person name="Ji P."/>
            <person name="Bell-Sakyi L."/>
            <person name="Cui X.M."/>
            <person name="Yuan T.T."/>
            <person name="Jiang B.G."/>
            <person name="Yang W.F."/>
            <person name="Lam T.T."/>
            <person name="Chang Q.C."/>
            <person name="Ding S.J."/>
            <person name="Wang X.J."/>
            <person name="Zhu J.G."/>
            <person name="Ruan X.D."/>
            <person name="Zhao L."/>
            <person name="Wei J.T."/>
            <person name="Ye R.Z."/>
            <person name="Que T.C."/>
            <person name="Du C.H."/>
            <person name="Zhou Y.H."/>
            <person name="Cheng J.X."/>
            <person name="Dai P.F."/>
            <person name="Guo W.B."/>
            <person name="Han X.H."/>
            <person name="Huang E.J."/>
            <person name="Li L.F."/>
            <person name="Wei W."/>
            <person name="Gao Y.C."/>
            <person name="Liu J.Z."/>
            <person name="Shao H.Z."/>
            <person name="Wang X."/>
            <person name="Wang C.C."/>
            <person name="Yang T.C."/>
            <person name="Huo Q.B."/>
            <person name="Li W."/>
            <person name="Chen H.Y."/>
            <person name="Chen S.E."/>
            <person name="Zhou L.G."/>
            <person name="Ni X.B."/>
            <person name="Tian J.H."/>
            <person name="Sheng Y."/>
            <person name="Liu T."/>
            <person name="Pan Y.S."/>
            <person name="Xia L.Y."/>
            <person name="Li J."/>
            <person name="Zhao F."/>
            <person name="Cao W.C."/>
        </authorList>
    </citation>
    <scope>NUCLEOTIDE SEQUENCE</scope>
    <source>
        <strain evidence="2">Rmic-2018</strain>
    </source>
</reference>
<reference evidence="2" key="2">
    <citation type="submission" date="2021-09" db="EMBL/GenBank/DDBJ databases">
        <authorList>
            <person name="Jia N."/>
            <person name="Wang J."/>
            <person name="Shi W."/>
            <person name="Du L."/>
            <person name="Sun Y."/>
            <person name="Zhan W."/>
            <person name="Jiang J."/>
            <person name="Wang Q."/>
            <person name="Zhang B."/>
            <person name="Ji P."/>
            <person name="Sakyi L.B."/>
            <person name="Cui X."/>
            <person name="Yuan T."/>
            <person name="Jiang B."/>
            <person name="Yang W."/>
            <person name="Lam T.T.-Y."/>
            <person name="Chang Q."/>
            <person name="Ding S."/>
            <person name="Wang X."/>
            <person name="Zhu J."/>
            <person name="Ruan X."/>
            <person name="Zhao L."/>
            <person name="Wei J."/>
            <person name="Que T."/>
            <person name="Du C."/>
            <person name="Cheng J."/>
            <person name="Dai P."/>
            <person name="Han X."/>
            <person name="Huang E."/>
            <person name="Gao Y."/>
            <person name="Liu J."/>
            <person name="Shao H."/>
            <person name="Ye R."/>
            <person name="Li L."/>
            <person name="Wei W."/>
            <person name="Wang X."/>
            <person name="Wang C."/>
            <person name="Huo Q."/>
            <person name="Li W."/>
            <person name="Guo W."/>
            <person name="Chen H."/>
            <person name="Chen S."/>
            <person name="Zhou L."/>
            <person name="Zhou L."/>
            <person name="Ni X."/>
            <person name="Tian J."/>
            <person name="Zhou Y."/>
            <person name="Sheng Y."/>
            <person name="Liu T."/>
            <person name="Pan Y."/>
            <person name="Xia L."/>
            <person name="Li J."/>
            <person name="Zhao F."/>
            <person name="Cao W."/>
        </authorList>
    </citation>
    <scope>NUCLEOTIDE SEQUENCE</scope>
    <source>
        <strain evidence="2">Rmic-2018</strain>
        <tissue evidence="2">Larvae</tissue>
    </source>
</reference>
<accession>A0A9J6CTZ9</accession>
<keyword evidence="1" id="KW-0812">Transmembrane</keyword>
<dbReference type="VEuPathDB" id="VectorBase:LOC119187626"/>
<protein>
    <submittedName>
        <fullName evidence="2">Uncharacterized protein</fullName>
    </submittedName>
</protein>
<evidence type="ECO:0000313" key="3">
    <source>
        <dbReference type="Proteomes" id="UP000821866"/>
    </source>
</evidence>
<name>A0A9J6CTZ9_RHIMP</name>
<proteinExistence type="predicted"/>
<keyword evidence="3" id="KW-1185">Reference proteome</keyword>
<gene>
    <name evidence="2" type="ORF">HPB51_029557</name>
</gene>
<dbReference type="Proteomes" id="UP000821866">
    <property type="component" value="Unassembled WGS sequence"/>
</dbReference>
<sequence>MFSVAPQCLPVPLDVPHLVAGAGEVSVVVAAVVVAVTALVKAPSAQDCFFFSSSTAVDGNAVVEQPLPLPFISSLILLACCLALASSHAGLEHATEQHVYAGGEDFPHGFVVRTIHEGEDLHGHRGRGYGHGHRDYVNEPEYVVRSPYGALLQQSESQHMYATGAALGLGGALGHEHAHFFPGHMSDYLMAR</sequence>
<keyword evidence="1" id="KW-0472">Membrane</keyword>
<dbReference type="EMBL" id="JABSTU010006836">
    <property type="protein sequence ID" value="KAH7932140.1"/>
    <property type="molecule type" value="Genomic_DNA"/>
</dbReference>
<organism evidence="2 3">
    <name type="scientific">Rhipicephalus microplus</name>
    <name type="common">Cattle tick</name>
    <name type="synonym">Boophilus microplus</name>
    <dbReference type="NCBI Taxonomy" id="6941"/>
    <lineage>
        <taxon>Eukaryota</taxon>
        <taxon>Metazoa</taxon>
        <taxon>Ecdysozoa</taxon>
        <taxon>Arthropoda</taxon>
        <taxon>Chelicerata</taxon>
        <taxon>Arachnida</taxon>
        <taxon>Acari</taxon>
        <taxon>Parasitiformes</taxon>
        <taxon>Ixodida</taxon>
        <taxon>Ixodoidea</taxon>
        <taxon>Ixodidae</taxon>
        <taxon>Rhipicephalinae</taxon>
        <taxon>Rhipicephalus</taxon>
        <taxon>Boophilus</taxon>
    </lineage>
</organism>
<feature type="transmembrane region" description="Helical" evidence="1">
    <location>
        <begin position="20"/>
        <end position="40"/>
    </location>
</feature>